<dbReference type="Proteomes" id="UP000198707">
    <property type="component" value="Unassembled WGS sequence"/>
</dbReference>
<sequence>MRERLGVVPVIVAESASWVAVACACGAMFSISYVAGVEIQVLEGALVEVPTGDGTGMDRRAFGEFVGPGGELASYAFGWTTGSDPHVARLSIGIGAGNPGGGTFHAVMFANEDAHAFSLVDEPFERVPQGGPDLTADQSRAHEDLPFVWWVTDHVMQHDRRAWWMRHWLLGTTCIQTPEVFERHEPVLLISHDADDGVWQLIGATDATGSTGKLGHLHHAVDEDPSLINILDLPPGRSAVRAGVGKPWTGDI</sequence>
<dbReference type="STRING" id="1144548.SAMN05443287_11652"/>
<accession>A0A1H7DQJ1</accession>
<proteinExistence type="predicted"/>
<keyword evidence="2" id="KW-1185">Reference proteome</keyword>
<dbReference type="EMBL" id="FNYV01000016">
    <property type="protein sequence ID" value="SEK04019.1"/>
    <property type="molecule type" value="Genomic_DNA"/>
</dbReference>
<reference evidence="2" key="1">
    <citation type="submission" date="2016-10" db="EMBL/GenBank/DDBJ databases">
        <authorList>
            <person name="Varghese N."/>
            <person name="Submissions S."/>
        </authorList>
    </citation>
    <scope>NUCLEOTIDE SEQUENCE [LARGE SCALE GENOMIC DNA]</scope>
    <source>
        <strain evidence="2">CGMCC 4.7038</strain>
    </source>
</reference>
<dbReference type="RefSeq" id="WP_232521582.1">
    <property type="nucleotide sequence ID" value="NZ_BOPI01000018.1"/>
</dbReference>
<organism evidence="1 2">
    <name type="scientific">Micromonospora phaseoli</name>
    <dbReference type="NCBI Taxonomy" id="1144548"/>
    <lineage>
        <taxon>Bacteria</taxon>
        <taxon>Bacillati</taxon>
        <taxon>Actinomycetota</taxon>
        <taxon>Actinomycetes</taxon>
        <taxon>Micromonosporales</taxon>
        <taxon>Micromonosporaceae</taxon>
        <taxon>Micromonospora</taxon>
    </lineage>
</organism>
<dbReference type="AlphaFoldDB" id="A0A1H7DQJ1"/>
<evidence type="ECO:0000313" key="2">
    <source>
        <dbReference type="Proteomes" id="UP000198707"/>
    </source>
</evidence>
<evidence type="ECO:0000313" key="1">
    <source>
        <dbReference type="EMBL" id="SEK04019.1"/>
    </source>
</evidence>
<name>A0A1H7DQJ1_9ACTN</name>
<protein>
    <submittedName>
        <fullName evidence="1">Uncharacterized protein</fullName>
    </submittedName>
</protein>
<dbReference type="PROSITE" id="PS51257">
    <property type="entry name" value="PROKAR_LIPOPROTEIN"/>
    <property type="match status" value="1"/>
</dbReference>
<gene>
    <name evidence="1" type="ORF">SAMN05443287_11652</name>
</gene>